<dbReference type="OrthoDB" id="9785372at2"/>
<dbReference type="SUPFAM" id="SSF51735">
    <property type="entry name" value="NAD(P)-binding Rossmann-fold domains"/>
    <property type="match status" value="1"/>
</dbReference>
<dbReference type="Pfam" id="PF13460">
    <property type="entry name" value="NAD_binding_10"/>
    <property type="match status" value="1"/>
</dbReference>
<dbReference type="RefSeq" id="WP_136948684.1">
    <property type="nucleotide sequence ID" value="NZ_SWFM01000008.1"/>
</dbReference>
<proteinExistence type="predicted"/>
<dbReference type="InterPro" id="IPR016040">
    <property type="entry name" value="NAD(P)-bd_dom"/>
</dbReference>
<dbReference type="AlphaFoldDB" id="A0A4U1MBN5"/>
<dbReference type="GO" id="GO:0042602">
    <property type="term" value="F:riboflavin reductase (NADPH) activity"/>
    <property type="evidence" value="ECO:0007669"/>
    <property type="project" value="TreeGrafter"/>
</dbReference>
<dbReference type="PANTHER" id="PTHR43355">
    <property type="entry name" value="FLAVIN REDUCTASE (NADPH)"/>
    <property type="match status" value="1"/>
</dbReference>
<dbReference type="Gene3D" id="3.40.50.720">
    <property type="entry name" value="NAD(P)-binding Rossmann-like Domain"/>
    <property type="match status" value="1"/>
</dbReference>
<comment type="caution">
    <text evidence="2">The sequence shown here is derived from an EMBL/GenBank/DDBJ whole genome shotgun (WGS) entry which is preliminary data.</text>
</comment>
<dbReference type="EMBL" id="SWFM01000008">
    <property type="protein sequence ID" value="TKD67712.1"/>
    <property type="molecule type" value="Genomic_DNA"/>
</dbReference>
<organism evidence="2 3">
    <name type="scientific">Guptibacillus hwajinpoensis</name>
    <dbReference type="NCBI Taxonomy" id="208199"/>
    <lineage>
        <taxon>Bacteria</taxon>
        <taxon>Bacillati</taxon>
        <taxon>Bacillota</taxon>
        <taxon>Bacilli</taxon>
        <taxon>Bacillales</taxon>
        <taxon>Guptibacillaceae</taxon>
        <taxon>Guptibacillus</taxon>
    </lineage>
</organism>
<dbReference type="PANTHER" id="PTHR43355:SF2">
    <property type="entry name" value="FLAVIN REDUCTASE (NADPH)"/>
    <property type="match status" value="1"/>
</dbReference>
<dbReference type="GO" id="GO:0004074">
    <property type="term" value="F:biliverdin reductase [NAD(P)H] activity"/>
    <property type="evidence" value="ECO:0007669"/>
    <property type="project" value="TreeGrafter"/>
</dbReference>
<feature type="domain" description="NAD(P)-binding" evidence="1">
    <location>
        <begin position="7"/>
        <end position="193"/>
    </location>
</feature>
<reference evidence="2 3" key="1">
    <citation type="submission" date="2019-04" db="EMBL/GenBank/DDBJ databases">
        <title>Genome sequence of Bacillus hwajinpoensis strain Y2.</title>
        <authorList>
            <person name="Fair J.L."/>
            <person name="Maclea K.S."/>
        </authorList>
    </citation>
    <scope>NUCLEOTIDE SEQUENCE [LARGE SCALE GENOMIC DNA]</scope>
    <source>
        <strain evidence="2 3">Y2</strain>
    </source>
</reference>
<accession>A0A4U1MBN5</accession>
<evidence type="ECO:0000259" key="1">
    <source>
        <dbReference type="Pfam" id="PF13460"/>
    </source>
</evidence>
<evidence type="ECO:0000313" key="2">
    <source>
        <dbReference type="EMBL" id="TKD67712.1"/>
    </source>
</evidence>
<sequence length="205" mass="21812">MNLIVFGASGGTGNAFVRQAIAAGHHVTAFVRTPSNLETSHKSLFVELGDAMQAADVKLAVRPEFDAVISCLGANGLGKTTDLSTMTANILDAMSIHDVKRIIYMASAGINKEIPGVTGFIAGKLLQNVLADHRRATDLLAASDTDWTVARPMGLTNDGRTGDYRKTTSGVPKGGRRISREDVADFMLKVATDHLYIRQSVGLAN</sequence>
<dbReference type="Proteomes" id="UP000310541">
    <property type="component" value="Unassembled WGS sequence"/>
</dbReference>
<dbReference type="InterPro" id="IPR036291">
    <property type="entry name" value="NAD(P)-bd_dom_sf"/>
</dbReference>
<gene>
    <name evidence="2" type="ORF">FBF83_18775</name>
</gene>
<dbReference type="InterPro" id="IPR051606">
    <property type="entry name" value="Polyketide_Oxido-like"/>
</dbReference>
<name>A0A4U1MBN5_9BACL</name>
<evidence type="ECO:0000313" key="3">
    <source>
        <dbReference type="Proteomes" id="UP000310541"/>
    </source>
</evidence>
<protein>
    <submittedName>
        <fullName evidence="2">SDR family oxidoreductase</fullName>
    </submittedName>
</protein>
<dbReference type="CDD" id="cd05244">
    <property type="entry name" value="BVR-B_like_SDR_a"/>
    <property type="match status" value="1"/>
</dbReference>